<dbReference type="AlphaFoldDB" id="A0A1Z5J6J1"/>
<evidence type="ECO:0000313" key="5">
    <source>
        <dbReference type="Proteomes" id="UP000198406"/>
    </source>
</evidence>
<keyword evidence="3" id="KW-0732">Signal</keyword>
<feature type="transmembrane region" description="Helical" evidence="2">
    <location>
        <begin position="148"/>
        <end position="167"/>
    </location>
</feature>
<keyword evidence="2" id="KW-0812">Transmembrane</keyword>
<feature type="chain" id="PRO_5012938772" evidence="3">
    <location>
        <begin position="18"/>
        <end position="175"/>
    </location>
</feature>
<feature type="transmembrane region" description="Helical" evidence="2">
    <location>
        <begin position="127"/>
        <end position="142"/>
    </location>
</feature>
<dbReference type="OrthoDB" id="10520551at2759"/>
<proteinExistence type="predicted"/>
<keyword evidence="5" id="KW-1185">Reference proteome</keyword>
<dbReference type="EMBL" id="BDSP01000010">
    <property type="protein sequence ID" value="GAX09613.1"/>
    <property type="molecule type" value="Genomic_DNA"/>
</dbReference>
<evidence type="ECO:0000256" key="1">
    <source>
        <dbReference type="SAM" id="MobiDB-lite"/>
    </source>
</evidence>
<feature type="compositionally biased region" description="Basic residues" evidence="1">
    <location>
        <begin position="29"/>
        <end position="40"/>
    </location>
</feature>
<keyword evidence="2" id="KW-1133">Transmembrane helix</keyword>
<evidence type="ECO:0000256" key="2">
    <source>
        <dbReference type="SAM" id="Phobius"/>
    </source>
</evidence>
<protein>
    <submittedName>
        <fullName evidence="4">Uncharacterized protein</fullName>
    </submittedName>
</protein>
<accession>A0A1Z5J6J1</accession>
<feature type="region of interest" description="Disordered" evidence="1">
    <location>
        <begin position="29"/>
        <end position="51"/>
    </location>
</feature>
<evidence type="ECO:0000256" key="3">
    <source>
        <dbReference type="SAM" id="SignalP"/>
    </source>
</evidence>
<evidence type="ECO:0000313" key="4">
    <source>
        <dbReference type="EMBL" id="GAX09613.1"/>
    </source>
</evidence>
<feature type="signal peptide" evidence="3">
    <location>
        <begin position="1"/>
        <end position="17"/>
    </location>
</feature>
<dbReference type="InParanoid" id="A0A1Z5J6J1"/>
<reference evidence="4 5" key="1">
    <citation type="journal article" date="2015" name="Plant Cell">
        <title>Oil accumulation by the oleaginous diatom Fistulifera solaris as revealed by the genome and transcriptome.</title>
        <authorList>
            <person name="Tanaka T."/>
            <person name="Maeda Y."/>
            <person name="Veluchamy A."/>
            <person name="Tanaka M."/>
            <person name="Abida H."/>
            <person name="Marechal E."/>
            <person name="Bowler C."/>
            <person name="Muto M."/>
            <person name="Sunaga Y."/>
            <person name="Tanaka M."/>
            <person name="Yoshino T."/>
            <person name="Taniguchi T."/>
            <person name="Fukuda Y."/>
            <person name="Nemoto M."/>
            <person name="Matsumoto M."/>
            <person name="Wong P.S."/>
            <person name="Aburatani S."/>
            <person name="Fujibuchi W."/>
        </authorList>
    </citation>
    <scope>NUCLEOTIDE SEQUENCE [LARGE SCALE GENOMIC DNA]</scope>
    <source>
        <strain evidence="4 5">JPCC DA0580</strain>
    </source>
</reference>
<gene>
    <name evidence="4" type="ORF">FisN_38Lh033</name>
</gene>
<keyword evidence="2" id="KW-0472">Membrane</keyword>
<sequence length="175" mass="19414">MRFPLRVLTILATTVAAFVPHAPFTRHSMLHGKKKHKNHHQTGPARLPPVNETSGEFVNDGSFAWMAPYLTAIGIGPGKTIKYGPIAFDAYVTVSAEEAEQRKAQATLELVNIGPDERERRAQASRVMYFVAVLYTLWATFLGDDGGFAGHVFRFLTVIPFFLAYGYQRSAETAL</sequence>
<comment type="caution">
    <text evidence="4">The sequence shown here is derived from an EMBL/GenBank/DDBJ whole genome shotgun (WGS) entry which is preliminary data.</text>
</comment>
<name>A0A1Z5J6J1_FISSO</name>
<dbReference type="Proteomes" id="UP000198406">
    <property type="component" value="Unassembled WGS sequence"/>
</dbReference>
<organism evidence="4 5">
    <name type="scientific">Fistulifera solaris</name>
    <name type="common">Oleaginous diatom</name>
    <dbReference type="NCBI Taxonomy" id="1519565"/>
    <lineage>
        <taxon>Eukaryota</taxon>
        <taxon>Sar</taxon>
        <taxon>Stramenopiles</taxon>
        <taxon>Ochrophyta</taxon>
        <taxon>Bacillariophyta</taxon>
        <taxon>Bacillariophyceae</taxon>
        <taxon>Bacillariophycidae</taxon>
        <taxon>Naviculales</taxon>
        <taxon>Naviculaceae</taxon>
        <taxon>Fistulifera</taxon>
    </lineage>
</organism>